<dbReference type="OrthoDB" id="9794157at2"/>
<proteinExistence type="predicted"/>
<dbReference type="RefSeq" id="WP_091396340.1">
    <property type="nucleotide sequence ID" value="NZ_FNQY01000007.1"/>
</dbReference>
<sequence>MKTLTAKEQILNRIKKSLSQSTPMPFPEKQSMGRQQVIQPKTEELTVLFAENFSAVQGQFIYCVDEAELVAKISGLQQHRNWPRIFCRETALIDLLQKHDFRGLEFSPQAAAPVAITGCEKLIARTGSIMMSSRQTSGRTTSVYTPIHICIAFTSQLVYDIEEGLTFIQQGQKNMPSLITLATGPSRTADIEKTLVVGIHGPGEVYCFVVEDQL</sequence>
<dbReference type="STRING" id="551991.SAMN05192529_107153"/>
<dbReference type="InterPro" id="IPR037171">
    <property type="entry name" value="NagB/RpiA_transferase-like"/>
</dbReference>
<keyword evidence="3" id="KW-1185">Reference proteome</keyword>
<dbReference type="PANTHER" id="PTHR43682:SF1">
    <property type="entry name" value="LACTATE UTILIZATION PROTEIN C"/>
    <property type="match status" value="1"/>
</dbReference>
<accession>A0A1H3Y9M2</accession>
<organism evidence="2 3">
    <name type="scientific">Arachidicoccus rhizosphaerae</name>
    <dbReference type="NCBI Taxonomy" id="551991"/>
    <lineage>
        <taxon>Bacteria</taxon>
        <taxon>Pseudomonadati</taxon>
        <taxon>Bacteroidota</taxon>
        <taxon>Chitinophagia</taxon>
        <taxon>Chitinophagales</taxon>
        <taxon>Chitinophagaceae</taxon>
        <taxon>Arachidicoccus</taxon>
    </lineage>
</organism>
<dbReference type="Proteomes" id="UP000199041">
    <property type="component" value="Unassembled WGS sequence"/>
</dbReference>
<dbReference type="InterPro" id="IPR024185">
    <property type="entry name" value="FTHF_cligase-like_sf"/>
</dbReference>
<protein>
    <submittedName>
        <fullName evidence="2">L-lactate dehydrogenase complex protein LldG</fullName>
    </submittedName>
</protein>
<gene>
    <name evidence="2" type="ORF">SAMN05192529_107153</name>
</gene>
<name>A0A1H3Y9M2_9BACT</name>
<dbReference type="PANTHER" id="PTHR43682">
    <property type="entry name" value="LACTATE UTILIZATION PROTEIN C"/>
    <property type="match status" value="1"/>
</dbReference>
<evidence type="ECO:0000313" key="2">
    <source>
        <dbReference type="EMBL" id="SEA07664.1"/>
    </source>
</evidence>
<dbReference type="Gene3D" id="3.40.50.10420">
    <property type="entry name" value="NagB/RpiA/CoA transferase-like"/>
    <property type="match status" value="1"/>
</dbReference>
<dbReference type="AlphaFoldDB" id="A0A1H3Y9M2"/>
<dbReference type="Pfam" id="PF02589">
    <property type="entry name" value="LUD_dom"/>
    <property type="match status" value="1"/>
</dbReference>
<feature type="domain" description="LUD" evidence="1">
    <location>
        <begin position="110"/>
        <end position="210"/>
    </location>
</feature>
<dbReference type="SUPFAM" id="SSF100950">
    <property type="entry name" value="NagB/RpiA/CoA transferase-like"/>
    <property type="match status" value="1"/>
</dbReference>
<evidence type="ECO:0000259" key="1">
    <source>
        <dbReference type="Pfam" id="PF02589"/>
    </source>
</evidence>
<dbReference type="InterPro" id="IPR003741">
    <property type="entry name" value="LUD_dom"/>
</dbReference>
<evidence type="ECO:0000313" key="3">
    <source>
        <dbReference type="Proteomes" id="UP000199041"/>
    </source>
</evidence>
<reference evidence="2 3" key="1">
    <citation type="submission" date="2016-10" db="EMBL/GenBank/DDBJ databases">
        <authorList>
            <person name="de Groot N.N."/>
        </authorList>
    </citation>
    <scope>NUCLEOTIDE SEQUENCE [LARGE SCALE GENOMIC DNA]</scope>
    <source>
        <strain evidence="2 3">Vu-144</strain>
    </source>
</reference>
<dbReference type="EMBL" id="FNQY01000007">
    <property type="protein sequence ID" value="SEA07664.1"/>
    <property type="molecule type" value="Genomic_DNA"/>
</dbReference>